<name>A0ABU0GSJ2_9BACL</name>
<evidence type="ECO:0000313" key="3">
    <source>
        <dbReference type="Proteomes" id="UP001241988"/>
    </source>
</evidence>
<dbReference type="RefSeq" id="WP_308785828.1">
    <property type="nucleotide sequence ID" value="NZ_JAUSWB010000001.1"/>
</dbReference>
<feature type="transmembrane region" description="Helical" evidence="1">
    <location>
        <begin position="76"/>
        <end position="100"/>
    </location>
</feature>
<protein>
    <submittedName>
        <fullName evidence="2">Uncharacterized protein</fullName>
    </submittedName>
</protein>
<keyword evidence="1" id="KW-0812">Transmembrane</keyword>
<evidence type="ECO:0000256" key="1">
    <source>
        <dbReference type="SAM" id="Phobius"/>
    </source>
</evidence>
<evidence type="ECO:0000313" key="2">
    <source>
        <dbReference type="EMBL" id="MDQ0427537.1"/>
    </source>
</evidence>
<reference evidence="2 3" key="1">
    <citation type="submission" date="2023-07" db="EMBL/GenBank/DDBJ databases">
        <title>Genomic Encyclopedia of Type Strains, Phase IV (KMG-IV): sequencing the most valuable type-strain genomes for metagenomic binning, comparative biology and taxonomic classification.</title>
        <authorList>
            <person name="Goeker M."/>
        </authorList>
    </citation>
    <scope>NUCLEOTIDE SEQUENCE [LARGE SCALE GENOMIC DNA]</scope>
    <source>
        <strain evidence="2 3">DSM 16419</strain>
    </source>
</reference>
<comment type="caution">
    <text evidence="2">The sequence shown here is derived from an EMBL/GenBank/DDBJ whole genome shotgun (WGS) entry which is preliminary data.</text>
</comment>
<accession>A0ABU0GSJ2</accession>
<gene>
    <name evidence="2" type="ORF">QOZ98_000362</name>
</gene>
<dbReference type="EMBL" id="JAUSWB010000001">
    <property type="protein sequence ID" value="MDQ0427537.1"/>
    <property type="molecule type" value="Genomic_DNA"/>
</dbReference>
<sequence>MKKLSGWIMVCFLLATMFCVLGQVIADFLSYYVFSIAPIHYLTGLTILGMIMYIATGILMFMLFKKKDFVSDNKEIYFMIVGITSLSASSWAFFVIVMRWDN</sequence>
<feature type="transmembrane region" description="Helical" evidence="1">
    <location>
        <begin position="42"/>
        <end position="64"/>
    </location>
</feature>
<keyword evidence="3" id="KW-1185">Reference proteome</keyword>
<dbReference type="Proteomes" id="UP001241988">
    <property type="component" value="Unassembled WGS sequence"/>
</dbReference>
<keyword evidence="1" id="KW-1133">Transmembrane helix</keyword>
<organism evidence="2 3">
    <name type="scientific">Planomicrobium stackebrandtii</name>
    <dbReference type="NCBI Taxonomy" id="253160"/>
    <lineage>
        <taxon>Bacteria</taxon>
        <taxon>Bacillati</taxon>
        <taxon>Bacillota</taxon>
        <taxon>Bacilli</taxon>
        <taxon>Bacillales</taxon>
        <taxon>Caryophanaceae</taxon>
        <taxon>Planomicrobium</taxon>
    </lineage>
</organism>
<keyword evidence="1" id="KW-0472">Membrane</keyword>
<proteinExistence type="predicted"/>